<dbReference type="SUPFAM" id="SSF53756">
    <property type="entry name" value="UDP-Glycosyltransferase/glycogen phosphorylase"/>
    <property type="match status" value="1"/>
</dbReference>
<protein>
    <recommendedName>
        <fullName evidence="2">Glycosyl transferase family 1 domain-containing protein</fullName>
    </recommendedName>
</protein>
<keyword evidence="1" id="KW-0812">Transmembrane</keyword>
<evidence type="ECO:0000256" key="1">
    <source>
        <dbReference type="SAM" id="Phobius"/>
    </source>
</evidence>
<dbReference type="AlphaFoldDB" id="A0A381XWH8"/>
<dbReference type="InterPro" id="IPR001296">
    <property type="entry name" value="Glyco_trans_1"/>
</dbReference>
<dbReference type="Pfam" id="PF00534">
    <property type="entry name" value="Glycos_transf_1"/>
    <property type="match status" value="1"/>
</dbReference>
<evidence type="ECO:0000313" key="3">
    <source>
        <dbReference type="EMBL" id="SVA69139.1"/>
    </source>
</evidence>
<keyword evidence="1" id="KW-0472">Membrane</keyword>
<dbReference type="GO" id="GO:0016757">
    <property type="term" value="F:glycosyltransferase activity"/>
    <property type="evidence" value="ECO:0007669"/>
    <property type="project" value="InterPro"/>
</dbReference>
<sequence length="253" mass="28172">VVGGKRDQGSFLRPWVLRKAFRRGRPDAVIAFIDLTNILTLVATIGLKIPVIISERGNPAFHSIGKFWSLLRQGVYKMSACLVLQTHDARSFFSSSIQKNSRIIPNPVLIPEYSEPDLKSETSSKTLVAMGGLYELKGFDLLLKAFAPLCNNFPDWLLEIWGEEVQRETLESLRDELGLRERVRFPGLTKEHYKTMSRADIFVLSSRTEGFPNVLGEAMACGLPVVSFDCPCGPSEMIQDGVNGLLAVATKNR</sequence>
<name>A0A381XWH8_9ZZZZ</name>
<dbReference type="Gene3D" id="3.40.50.2000">
    <property type="entry name" value="Glycogen Phosphorylase B"/>
    <property type="match status" value="2"/>
</dbReference>
<dbReference type="EMBL" id="UINC01016640">
    <property type="protein sequence ID" value="SVA69139.1"/>
    <property type="molecule type" value="Genomic_DNA"/>
</dbReference>
<reference evidence="3" key="1">
    <citation type="submission" date="2018-05" db="EMBL/GenBank/DDBJ databases">
        <authorList>
            <person name="Lanie J.A."/>
            <person name="Ng W.-L."/>
            <person name="Kazmierczak K.M."/>
            <person name="Andrzejewski T.M."/>
            <person name="Davidsen T.M."/>
            <person name="Wayne K.J."/>
            <person name="Tettelin H."/>
            <person name="Glass J.I."/>
            <person name="Rusch D."/>
            <person name="Podicherti R."/>
            <person name="Tsui H.-C.T."/>
            <person name="Winkler M.E."/>
        </authorList>
    </citation>
    <scope>NUCLEOTIDE SEQUENCE</scope>
</reference>
<feature type="domain" description="Glycosyl transferase family 1" evidence="2">
    <location>
        <begin position="118"/>
        <end position="249"/>
    </location>
</feature>
<proteinExistence type="predicted"/>
<organism evidence="3">
    <name type="scientific">marine metagenome</name>
    <dbReference type="NCBI Taxonomy" id="408172"/>
    <lineage>
        <taxon>unclassified sequences</taxon>
        <taxon>metagenomes</taxon>
        <taxon>ecological metagenomes</taxon>
    </lineage>
</organism>
<accession>A0A381XWH8</accession>
<feature type="non-terminal residue" evidence="3">
    <location>
        <position position="1"/>
    </location>
</feature>
<feature type="non-terminal residue" evidence="3">
    <location>
        <position position="253"/>
    </location>
</feature>
<dbReference type="PANTHER" id="PTHR12526">
    <property type="entry name" value="GLYCOSYLTRANSFERASE"/>
    <property type="match status" value="1"/>
</dbReference>
<keyword evidence="1" id="KW-1133">Transmembrane helix</keyword>
<feature type="transmembrane region" description="Helical" evidence="1">
    <location>
        <begin position="28"/>
        <end position="47"/>
    </location>
</feature>
<dbReference type="PANTHER" id="PTHR12526:SF630">
    <property type="entry name" value="GLYCOSYLTRANSFERASE"/>
    <property type="match status" value="1"/>
</dbReference>
<evidence type="ECO:0000259" key="2">
    <source>
        <dbReference type="Pfam" id="PF00534"/>
    </source>
</evidence>
<gene>
    <name evidence="3" type="ORF">METZ01_LOCUS121993</name>
</gene>